<evidence type="ECO:0000313" key="3">
    <source>
        <dbReference type="Proteomes" id="UP000472580"/>
    </source>
</evidence>
<dbReference type="EMBL" id="WSRP01000001">
    <property type="protein sequence ID" value="MVX55615.1"/>
    <property type="molecule type" value="Genomic_DNA"/>
</dbReference>
<protein>
    <submittedName>
        <fullName evidence="2">Endopeptidase</fullName>
    </submittedName>
</protein>
<reference evidence="2 3" key="1">
    <citation type="submission" date="2019-12" db="EMBL/GenBank/DDBJ databases">
        <title>Microbes associate with the intestines of laboratory mice.</title>
        <authorList>
            <person name="Navarre W."/>
            <person name="Wong E."/>
        </authorList>
    </citation>
    <scope>NUCLEOTIDE SEQUENCE [LARGE SCALE GENOMIC DNA]</scope>
    <source>
        <strain evidence="2 3">NM82_D38</strain>
    </source>
</reference>
<gene>
    <name evidence="2" type="ORF">E5987_00115</name>
</gene>
<sequence length="98" mass="11375">MSTRDERIKAQAGRDELFKDDFRKLMSAPSGRRIVHWLLANSGVLRTTFVEVKEREHYMALAMAHAEGKKDMGYRLMAKISEICPENYTLMMKENEHG</sequence>
<accession>A0A6L6YDA2</accession>
<evidence type="ECO:0000259" key="1">
    <source>
        <dbReference type="Pfam" id="PF25181"/>
    </source>
</evidence>
<comment type="caution">
    <text evidence="2">The sequence shown here is derived from an EMBL/GenBank/DDBJ whole genome shotgun (WGS) entry which is preliminary data.</text>
</comment>
<name>A0A6L6YDA2_9BURK</name>
<evidence type="ECO:0000313" key="2">
    <source>
        <dbReference type="EMBL" id="MVX55615.1"/>
    </source>
</evidence>
<dbReference type="OrthoDB" id="7271057at2"/>
<dbReference type="InterPro" id="IPR057447">
    <property type="entry name" value="Bbp19-like_phage"/>
</dbReference>
<dbReference type="Pfam" id="PF25181">
    <property type="entry name" value="Phage_Bbp19"/>
    <property type="match status" value="1"/>
</dbReference>
<dbReference type="AlphaFoldDB" id="A0A6L6YDA2"/>
<feature type="domain" description="Bbp19-like phage" evidence="1">
    <location>
        <begin position="22"/>
        <end position="93"/>
    </location>
</feature>
<organism evidence="2 3">
    <name type="scientific">Parasutterella muris</name>
    <dbReference type="NCBI Taxonomy" id="2565572"/>
    <lineage>
        <taxon>Bacteria</taxon>
        <taxon>Pseudomonadati</taxon>
        <taxon>Pseudomonadota</taxon>
        <taxon>Betaproteobacteria</taxon>
        <taxon>Burkholderiales</taxon>
        <taxon>Sutterellaceae</taxon>
        <taxon>Parasutterella</taxon>
    </lineage>
</organism>
<keyword evidence="3" id="KW-1185">Reference proteome</keyword>
<dbReference type="Proteomes" id="UP000472580">
    <property type="component" value="Unassembled WGS sequence"/>
</dbReference>
<dbReference type="RefSeq" id="WP_160334051.1">
    <property type="nucleotide sequence ID" value="NZ_WSRP01000001.1"/>
</dbReference>
<proteinExistence type="predicted"/>